<dbReference type="EMBL" id="JQEC01000054">
    <property type="protein sequence ID" value="KGJ89692.1"/>
    <property type="molecule type" value="Genomic_DNA"/>
</dbReference>
<feature type="region of interest" description="Disordered" evidence="1">
    <location>
        <begin position="66"/>
        <end position="87"/>
    </location>
</feature>
<evidence type="ECO:0000256" key="1">
    <source>
        <dbReference type="SAM" id="MobiDB-lite"/>
    </source>
</evidence>
<comment type="caution">
    <text evidence="2">The sequence shown here is derived from an EMBL/GenBank/DDBJ whole genome shotgun (WGS) entry which is preliminary data.</text>
</comment>
<dbReference type="RefSeq" id="WP_033083754.1">
    <property type="nucleotide sequence ID" value="NZ_JQEC01000054.1"/>
</dbReference>
<name>A0A099KI88_COLPS</name>
<evidence type="ECO:0000313" key="2">
    <source>
        <dbReference type="EMBL" id="KGJ89692.1"/>
    </source>
</evidence>
<dbReference type="OrthoDB" id="6228912at2"/>
<proteinExistence type="predicted"/>
<dbReference type="PATRIC" id="fig|28229.3.peg.3777"/>
<gene>
    <name evidence="2" type="ORF">GAB14E_3853</name>
</gene>
<dbReference type="AlphaFoldDB" id="A0A099KI88"/>
<sequence>MNKVIQVLEQMASDSSLQNKTDIETLLTTAKIKTGQSEAIIAKNVVSLERQLDICPDIICFLVPAEDDDKDSETDEDQARTQSVVNG</sequence>
<accession>A0A099KI88</accession>
<reference evidence="2 3" key="1">
    <citation type="submission" date="2014-08" db="EMBL/GenBank/DDBJ databases">
        <title>Genomic and Phenotypic Diversity of Colwellia psychrerythraea strains from Disparate Marine Basins.</title>
        <authorList>
            <person name="Techtmann S.M."/>
            <person name="Stelling S.C."/>
            <person name="Utturkar S.M."/>
            <person name="Alshibli N."/>
            <person name="Harris A."/>
            <person name="Brown S.D."/>
            <person name="Hazen T.C."/>
        </authorList>
    </citation>
    <scope>NUCLEOTIDE SEQUENCE [LARGE SCALE GENOMIC DNA]</scope>
    <source>
        <strain evidence="2 3">GAB14E</strain>
    </source>
</reference>
<evidence type="ECO:0000313" key="3">
    <source>
        <dbReference type="Proteomes" id="UP000029868"/>
    </source>
</evidence>
<protein>
    <submittedName>
        <fullName evidence="2">Uncharacterized protein</fullName>
    </submittedName>
</protein>
<feature type="compositionally biased region" description="Acidic residues" evidence="1">
    <location>
        <begin position="66"/>
        <end position="76"/>
    </location>
</feature>
<dbReference type="Proteomes" id="UP000029868">
    <property type="component" value="Unassembled WGS sequence"/>
</dbReference>
<organism evidence="2 3">
    <name type="scientific">Colwellia psychrerythraea</name>
    <name type="common">Vibrio psychroerythus</name>
    <dbReference type="NCBI Taxonomy" id="28229"/>
    <lineage>
        <taxon>Bacteria</taxon>
        <taxon>Pseudomonadati</taxon>
        <taxon>Pseudomonadota</taxon>
        <taxon>Gammaproteobacteria</taxon>
        <taxon>Alteromonadales</taxon>
        <taxon>Colwelliaceae</taxon>
        <taxon>Colwellia</taxon>
    </lineage>
</organism>